<evidence type="ECO:0000256" key="1">
    <source>
        <dbReference type="SAM" id="MobiDB-lite"/>
    </source>
</evidence>
<feature type="region of interest" description="Disordered" evidence="1">
    <location>
        <begin position="1"/>
        <end position="21"/>
    </location>
</feature>
<protein>
    <submittedName>
        <fullName evidence="2">CDGSH iron-sulfur domain-containing protein</fullName>
    </submittedName>
</protein>
<sequence>MRDQKPAPPRYPQPVRMQPGETRHWCRCGHSDTTPFCTDEHCPAPDRLAYTAAKEEIVLFCGCGATSRPPHCDGAHKGLRGKKRGREGKTDNGKAAWWRRWWGGA</sequence>
<evidence type="ECO:0000313" key="2">
    <source>
        <dbReference type="EMBL" id="TMW10386.1"/>
    </source>
</evidence>
<proteinExistence type="predicted"/>
<dbReference type="RefSeq" id="WP_138773994.1">
    <property type="nucleotide sequence ID" value="NZ_JBHSSX010000067.1"/>
</dbReference>
<dbReference type="PANTHER" id="PTHR46491:SF3">
    <property type="entry name" value="CDGSH IRON-SULFUR DOMAIN-CONTAINING PROTEIN 3, MITOCHONDRIAL"/>
    <property type="match status" value="1"/>
</dbReference>
<dbReference type="InterPro" id="IPR042216">
    <property type="entry name" value="MitoNEET_CISD"/>
</dbReference>
<organism evidence="2 3">
    <name type="scientific">Alloalcanivorax gelatiniphagus</name>
    <dbReference type="NCBI Taxonomy" id="1194167"/>
    <lineage>
        <taxon>Bacteria</taxon>
        <taxon>Pseudomonadati</taxon>
        <taxon>Pseudomonadota</taxon>
        <taxon>Gammaproteobacteria</taxon>
        <taxon>Oceanospirillales</taxon>
        <taxon>Alcanivoracaceae</taxon>
        <taxon>Alloalcanivorax</taxon>
    </lineage>
</organism>
<dbReference type="InterPro" id="IPR052950">
    <property type="entry name" value="CISD"/>
</dbReference>
<feature type="compositionally biased region" description="Basic residues" evidence="1">
    <location>
        <begin position="77"/>
        <end position="86"/>
    </location>
</feature>
<comment type="caution">
    <text evidence="2">The sequence shown here is derived from an EMBL/GenBank/DDBJ whole genome shotgun (WGS) entry which is preliminary data.</text>
</comment>
<keyword evidence="3" id="KW-1185">Reference proteome</keyword>
<feature type="region of interest" description="Disordered" evidence="1">
    <location>
        <begin position="72"/>
        <end position="93"/>
    </location>
</feature>
<dbReference type="PANTHER" id="PTHR46491">
    <property type="entry name" value="CDGSH IRON SULFUR DOMAIN PROTEIN HOMOLOG"/>
    <property type="match status" value="1"/>
</dbReference>
<name>A0ABY2XGP8_9GAMM</name>
<dbReference type="EMBL" id="VCQT01000046">
    <property type="protein sequence ID" value="TMW10386.1"/>
    <property type="molecule type" value="Genomic_DNA"/>
</dbReference>
<dbReference type="Proteomes" id="UP000739180">
    <property type="component" value="Unassembled WGS sequence"/>
</dbReference>
<feature type="compositionally biased region" description="Pro residues" evidence="1">
    <location>
        <begin position="1"/>
        <end position="12"/>
    </location>
</feature>
<reference evidence="2 3" key="1">
    <citation type="submission" date="2019-05" db="EMBL/GenBank/DDBJ databases">
        <title>Genome of Alcanivorax gelatiniphagus, an oil degrading marine bacteria.</title>
        <authorList>
            <person name="Kwon K.K."/>
        </authorList>
    </citation>
    <scope>NUCLEOTIDE SEQUENCE [LARGE SCALE GENOMIC DNA]</scope>
    <source>
        <strain evidence="2 3">MEBiC 08158</strain>
    </source>
</reference>
<gene>
    <name evidence="2" type="ORF">FGS76_17745</name>
</gene>
<accession>A0ABY2XGP8</accession>
<evidence type="ECO:0000313" key="3">
    <source>
        <dbReference type="Proteomes" id="UP000739180"/>
    </source>
</evidence>
<dbReference type="Gene3D" id="3.40.5.90">
    <property type="entry name" value="CDGSH iron-sulfur domain, mitoNEET-type"/>
    <property type="match status" value="2"/>
</dbReference>